<accession>A0A9N9XNW2</accession>
<dbReference type="Proteomes" id="UP001153712">
    <property type="component" value="Chromosome 4"/>
</dbReference>
<evidence type="ECO:0000256" key="1">
    <source>
        <dbReference type="SAM" id="MobiDB-lite"/>
    </source>
</evidence>
<feature type="region of interest" description="Disordered" evidence="1">
    <location>
        <begin position="28"/>
        <end position="52"/>
    </location>
</feature>
<sequence length="92" mass="10929">MNRLLKNISNVYRQVRVNGSAFDRHFYLKRPDSSGNSPGVSGSKTTGKKDFRRIKIKFPPRVEAICKKLRREREEKERKKKKNPSKTKIRRR</sequence>
<protein>
    <submittedName>
        <fullName evidence="2">Uncharacterized protein</fullName>
    </submittedName>
</protein>
<gene>
    <name evidence="2" type="ORF">PHYEVI_LOCUS7844</name>
</gene>
<feature type="region of interest" description="Disordered" evidence="1">
    <location>
        <begin position="69"/>
        <end position="92"/>
    </location>
</feature>
<reference evidence="2" key="1">
    <citation type="submission" date="2022-01" db="EMBL/GenBank/DDBJ databases">
        <authorList>
            <person name="King R."/>
        </authorList>
    </citation>
    <scope>NUCLEOTIDE SEQUENCE</scope>
</reference>
<evidence type="ECO:0000313" key="2">
    <source>
        <dbReference type="EMBL" id="CAG9861505.1"/>
    </source>
</evidence>
<feature type="compositionally biased region" description="Polar residues" evidence="1">
    <location>
        <begin position="33"/>
        <end position="45"/>
    </location>
</feature>
<dbReference type="EMBL" id="OU900097">
    <property type="protein sequence ID" value="CAG9861505.1"/>
    <property type="molecule type" value="Genomic_DNA"/>
</dbReference>
<name>A0A9N9XNW2_PHYSR</name>
<proteinExistence type="predicted"/>
<keyword evidence="3" id="KW-1185">Reference proteome</keyword>
<organism evidence="2 3">
    <name type="scientific">Phyllotreta striolata</name>
    <name type="common">Striped flea beetle</name>
    <name type="synonym">Crioceris striolata</name>
    <dbReference type="NCBI Taxonomy" id="444603"/>
    <lineage>
        <taxon>Eukaryota</taxon>
        <taxon>Metazoa</taxon>
        <taxon>Ecdysozoa</taxon>
        <taxon>Arthropoda</taxon>
        <taxon>Hexapoda</taxon>
        <taxon>Insecta</taxon>
        <taxon>Pterygota</taxon>
        <taxon>Neoptera</taxon>
        <taxon>Endopterygota</taxon>
        <taxon>Coleoptera</taxon>
        <taxon>Polyphaga</taxon>
        <taxon>Cucujiformia</taxon>
        <taxon>Chrysomeloidea</taxon>
        <taxon>Chrysomelidae</taxon>
        <taxon>Galerucinae</taxon>
        <taxon>Alticini</taxon>
        <taxon>Phyllotreta</taxon>
    </lineage>
</organism>
<feature type="compositionally biased region" description="Basic residues" evidence="1">
    <location>
        <begin position="78"/>
        <end position="92"/>
    </location>
</feature>
<evidence type="ECO:0000313" key="3">
    <source>
        <dbReference type="Proteomes" id="UP001153712"/>
    </source>
</evidence>
<dbReference type="AlphaFoldDB" id="A0A9N9XNW2"/>